<evidence type="ECO:0000313" key="1">
    <source>
        <dbReference type="EMBL" id="PRY51509.1"/>
    </source>
</evidence>
<reference evidence="1 2" key="1">
    <citation type="submission" date="2018-03" db="EMBL/GenBank/DDBJ databases">
        <title>Genomic Encyclopedia of Type Strains, Phase III (KMG-III): the genomes of soil and plant-associated and newly described type strains.</title>
        <authorList>
            <person name="Whitman W."/>
        </authorList>
    </citation>
    <scope>NUCLEOTIDE SEQUENCE [LARGE SCALE GENOMIC DNA]</scope>
    <source>
        <strain evidence="1 2">CGMCC 1.9313</strain>
    </source>
</reference>
<proteinExistence type="predicted"/>
<sequence length="74" mass="8053">MMYHVKTSIKSLLSLPDEELGYILDMDGKAVREELEARLSQGELYIPATGCLGFDPVKGCPGHKSEIEGGKGNE</sequence>
<accession>A0A2T0U0T3</accession>
<gene>
    <name evidence="1" type="ORF">B0I27_10795</name>
</gene>
<dbReference type="RefSeq" id="WP_106293822.1">
    <property type="nucleotide sequence ID" value="NZ_PVTH01000007.1"/>
</dbReference>
<protein>
    <submittedName>
        <fullName evidence="1">Uncharacterized protein</fullName>
    </submittedName>
</protein>
<name>A0A2T0U0T3_9SPHI</name>
<dbReference type="Proteomes" id="UP000238034">
    <property type="component" value="Unassembled WGS sequence"/>
</dbReference>
<evidence type="ECO:0000313" key="2">
    <source>
        <dbReference type="Proteomes" id="UP000238034"/>
    </source>
</evidence>
<organism evidence="1 2">
    <name type="scientific">Arcticibacter pallidicorallinus</name>
    <dbReference type="NCBI Taxonomy" id="1259464"/>
    <lineage>
        <taxon>Bacteria</taxon>
        <taxon>Pseudomonadati</taxon>
        <taxon>Bacteroidota</taxon>
        <taxon>Sphingobacteriia</taxon>
        <taxon>Sphingobacteriales</taxon>
        <taxon>Sphingobacteriaceae</taxon>
        <taxon>Arcticibacter</taxon>
    </lineage>
</organism>
<keyword evidence="2" id="KW-1185">Reference proteome</keyword>
<dbReference type="OrthoDB" id="771190at2"/>
<comment type="caution">
    <text evidence="1">The sequence shown here is derived from an EMBL/GenBank/DDBJ whole genome shotgun (WGS) entry which is preliminary data.</text>
</comment>
<dbReference type="AlphaFoldDB" id="A0A2T0U0T3"/>
<dbReference type="EMBL" id="PVTH01000007">
    <property type="protein sequence ID" value="PRY51509.1"/>
    <property type="molecule type" value="Genomic_DNA"/>
</dbReference>